<feature type="transmembrane region" description="Helical" evidence="6">
    <location>
        <begin position="63"/>
        <end position="93"/>
    </location>
</feature>
<evidence type="ECO:0000256" key="5">
    <source>
        <dbReference type="SAM" id="MobiDB-lite"/>
    </source>
</evidence>
<feature type="region of interest" description="Disordered" evidence="5">
    <location>
        <begin position="481"/>
        <end position="524"/>
    </location>
</feature>
<evidence type="ECO:0000313" key="9">
    <source>
        <dbReference type="Proteomes" id="UP000265618"/>
    </source>
</evidence>
<feature type="transmembrane region" description="Helical" evidence="6">
    <location>
        <begin position="266"/>
        <end position="290"/>
    </location>
</feature>
<keyword evidence="9" id="KW-1185">Reference proteome</keyword>
<dbReference type="OrthoDB" id="655540at2759"/>
<dbReference type="PANTHER" id="PTHR22950">
    <property type="entry name" value="AMINO ACID TRANSPORTER"/>
    <property type="match status" value="1"/>
</dbReference>
<comment type="caution">
    <text evidence="8">The sequence shown here is derived from an EMBL/GenBank/DDBJ whole genome shotgun (WGS) entry which is preliminary data.</text>
</comment>
<dbReference type="EMBL" id="BDIP01002345">
    <property type="protein sequence ID" value="GIQ86148.1"/>
    <property type="molecule type" value="Genomic_DNA"/>
</dbReference>
<proteinExistence type="predicted"/>
<feature type="transmembrane region" description="Helical" evidence="6">
    <location>
        <begin position="159"/>
        <end position="178"/>
    </location>
</feature>
<dbReference type="PANTHER" id="PTHR22950:SF702">
    <property type="entry name" value="AMINO ACID TRANSPORTER PROTEIN"/>
    <property type="match status" value="1"/>
</dbReference>
<feature type="compositionally biased region" description="Gly residues" evidence="5">
    <location>
        <begin position="571"/>
        <end position="582"/>
    </location>
</feature>
<feature type="domain" description="Amino acid transporter transmembrane" evidence="7">
    <location>
        <begin position="50"/>
        <end position="404"/>
    </location>
</feature>
<accession>A0A9K3CZB9</accession>
<feature type="transmembrane region" description="Helical" evidence="6">
    <location>
        <begin position="310"/>
        <end position="335"/>
    </location>
</feature>
<organism evidence="8 9">
    <name type="scientific">Kipferlia bialata</name>
    <dbReference type="NCBI Taxonomy" id="797122"/>
    <lineage>
        <taxon>Eukaryota</taxon>
        <taxon>Metamonada</taxon>
        <taxon>Carpediemonas-like organisms</taxon>
        <taxon>Kipferlia</taxon>
    </lineage>
</organism>
<feature type="region of interest" description="Disordered" evidence="5">
    <location>
        <begin position="403"/>
        <end position="428"/>
    </location>
</feature>
<dbReference type="InterPro" id="IPR013057">
    <property type="entry name" value="AA_transpt_TM"/>
</dbReference>
<keyword evidence="4 6" id="KW-0472">Membrane</keyword>
<feature type="transmembrane region" description="Helical" evidence="6">
    <location>
        <begin position="231"/>
        <end position="254"/>
    </location>
</feature>
<evidence type="ECO:0000259" key="7">
    <source>
        <dbReference type="Pfam" id="PF01490"/>
    </source>
</evidence>
<evidence type="ECO:0000256" key="4">
    <source>
        <dbReference type="ARBA" id="ARBA00023136"/>
    </source>
</evidence>
<sequence length="658" mass="70334">MEGATVTYVPAGRAQGTLDSYGIHSCSISDEESDHESDQWDGRQTQEKASTVPRSTFNMSNSMLGAGILALAGGLAQSGVFLGLFLMAFCVILHRTALRILVQMTHVTGCNTYKDLVRVLVGPKMAIVLSVCGIALYFGPCCAYYMVAGDYLSQIVPSISVLAARVIMSLPMLGLSLLPSLERLSIVSLLAILASLCSTVFVTGAFVVTAIKGELHPVWLPENPATAIGNAFSLMSGAFGGEFIIIILFANLGGSPSARLRQIRQVINYALGSVAILNTFMAVSGSMMFGEDTRDNLLMNFPPTNIVCNIVKLLTLVVLTCSYPLMMTVTAVSIGELKGSQFGPRQRIACMVLMWSLVVVIGSFAGSIATVLSVTYATGGSMIYFVLPGIMAFRAPRKDTPVLGEVEQKREGETEEEREKRLDEATRADRTGTSSLLAVVGMVSDADVVLGSRRDSAHSEGRASFSELSDVVRDRVHSMWAPRPSLDPKRSRWTKSDRPGSRSGSGEMWDALESRSRSNSIHGMSPSVSIADLVEREASHLTPTGRSRASSLGAREVPLPWGAEGAISTEGEGGAQGDGESGGLSAANHDLISRALAQEVVRPDSLCQTDITEDEEGEDADATPETVCPDLPWRFSPTAVLLIVVGCLNATLKLRTFF</sequence>
<evidence type="ECO:0000256" key="6">
    <source>
        <dbReference type="SAM" id="Phobius"/>
    </source>
</evidence>
<feature type="compositionally biased region" description="Basic and acidic residues" evidence="5">
    <location>
        <begin position="36"/>
        <end position="46"/>
    </location>
</feature>
<evidence type="ECO:0000313" key="8">
    <source>
        <dbReference type="EMBL" id="GIQ86148.1"/>
    </source>
</evidence>
<name>A0A9K3CZB9_9EUKA</name>
<dbReference type="AlphaFoldDB" id="A0A9K3CZB9"/>
<protein>
    <recommendedName>
        <fullName evidence="7">Amino acid transporter transmembrane domain-containing protein</fullName>
    </recommendedName>
</protein>
<comment type="subcellular location">
    <subcellularLocation>
        <location evidence="1">Membrane</location>
        <topology evidence="1">Multi-pass membrane protein</topology>
    </subcellularLocation>
</comment>
<dbReference type="Proteomes" id="UP000265618">
    <property type="component" value="Unassembled WGS sequence"/>
</dbReference>
<dbReference type="GO" id="GO:0015179">
    <property type="term" value="F:L-amino acid transmembrane transporter activity"/>
    <property type="evidence" value="ECO:0007669"/>
    <property type="project" value="TreeGrafter"/>
</dbReference>
<dbReference type="Pfam" id="PF01490">
    <property type="entry name" value="Aa_trans"/>
    <property type="match status" value="1"/>
</dbReference>
<evidence type="ECO:0000256" key="3">
    <source>
        <dbReference type="ARBA" id="ARBA00022989"/>
    </source>
</evidence>
<feature type="region of interest" description="Disordered" evidence="5">
    <location>
        <begin position="28"/>
        <end position="52"/>
    </location>
</feature>
<dbReference type="GO" id="GO:0016020">
    <property type="term" value="C:membrane"/>
    <property type="evidence" value="ECO:0007669"/>
    <property type="project" value="UniProtKB-SubCell"/>
</dbReference>
<keyword evidence="2 6" id="KW-0812">Transmembrane</keyword>
<feature type="transmembrane region" description="Helical" evidence="6">
    <location>
        <begin position="190"/>
        <end position="211"/>
    </location>
</feature>
<evidence type="ECO:0000256" key="1">
    <source>
        <dbReference type="ARBA" id="ARBA00004141"/>
    </source>
</evidence>
<keyword evidence="3 6" id="KW-1133">Transmembrane helix</keyword>
<gene>
    <name evidence="8" type="ORF">KIPB_007944</name>
</gene>
<feature type="compositionally biased region" description="Basic and acidic residues" evidence="5">
    <location>
        <begin position="486"/>
        <end position="500"/>
    </location>
</feature>
<feature type="transmembrane region" description="Helical" evidence="6">
    <location>
        <begin position="347"/>
        <end position="368"/>
    </location>
</feature>
<feature type="transmembrane region" description="Helical" evidence="6">
    <location>
        <begin position="126"/>
        <end position="147"/>
    </location>
</feature>
<feature type="region of interest" description="Disordered" evidence="5">
    <location>
        <begin position="564"/>
        <end position="586"/>
    </location>
</feature>
<evidence type="ECO:0000256" key="2">
    <source>
        <dbReference type="ARBA" id="ARBA00022692"/>
    </source>
</evidence>
<reference evidence="8 9" key="1">
    <citation type="journal article" date="2018" name="PLoS ONE">
        <title>The draft genome of Kipferlia bialata reveals reductive genome evolution in fornicate parasites.</title>
        <authorList>
            <person name="Tanifuji G."/>
            <person name="Takabayashi S."/>
            <person name="Kume K."/>
            <person name="Takagi M."/>
            <person name="Nakayama T."/>
            <person name="Kamikawa R."/>
            <person name="Inagaki Y."/>
            <person name="Hashimoto T."/>
        </authorList>
    </citation>
    <scope>NUCLEOTIDE SEQUENCE [LARGE SCALE GENOMIC DNA]</scope>
    <source>
        <strain evidence="8">NY0173</strain>
    </source>
</reference>